<sequence>METSLKLKPSFLSWKNNFKEEEIFRKIVLKDSFFLNYLVLRNSMTENQKRSALPKFSSPSANKIRFPKELTPLVVPPLFRKAGGRNII</sequence>
<evidence type="ECO:0000313" key="2">
    <source>
        <dbReference type="Proteomes" id="UP000230273"/>
    </source>
</evidence>
<gene>
    <name evidence="1" type="ORF">COX36_01030</name>
</gene>
<comment type="caution">
    <text evidence="1">The sequence shown here is derived from an EMBL/GenBank/DDBJ whole genome shotgun (WGS) entry which is preliminary data.</text>
</comment>
<protein>
    <submittedName>
        <fullName evidence="1">Uncharacterized protein</fullName>
    </submittedName>
</protein>
<dbReference type="AlphaFoldDB" id="A0A2G9YXG2"/>
<dbReference type="Proteomes" id="UP000230273">
    <property type="component" value="Unassembled WGS sequence"/>
</dbReference>
<name>A0A2G9YXG2_9BACT</name>
<accession>A0A2G9YXG2</accession>
<proteinExistence type="predicted"/>
<reference evidence="1 2" key="1">
    <citation type="submission" date="2017-09" db="EMBL/GenBank/DDBJ databases">
        <title>Depth-based differentiation of microbial function through sediment-hosted aquifers and enrichment of novel symbionts in the deep terrestrial subsurface.</title>
        <authorList>
            <person name="Probst A.J."/>
            <person name="Ladd B."/>
            <person name="Jarett J.K."/>
            <person name="Geller-Mcgrath D.E."/>
            <person name="Sieber C.M."/>
            <person name="Emerson J.B."/>
            <person name="Anantharaman K."/>
            <person name="Thomas B.C."/>
            <person name="Malmstrom R."/>
            <person name="Stieglmeier M."/>
            <person name="Klingl A."/>
            <person name="Woyke T."/>
            <person name="Ryan C.M."/>
            <person name="Banfield J.F."/>
        </authorList>
    </citation>
    <scope>NUCLEOTIDE SEQUENCE [LARGE SCALE GENOMIC DNA]</scope>
    <source>
        <strain evidence="1">CG23_combo_of_CG06-09_8_20_14_all_38_19</strain>
    </source>
</reference>
<dbReference type="EMBL" id="PCRP01000015">
    <property type="protein sequence ID" value="PIP23869.1"/>
    <property type="molecule type" value="Genomic_DNA"/>
</dbReference>
<evidence type="ECO:0000313" key="1">
    <source>
        <dbReference type="EMBL" id="PIP23869.1"/>
    </source>
</evidence>
<organism evidence="1 2">
    <name type="scientific">Candidatus Nealsonbacteria bacterium CG23_combo_of_CG06-09_8_20_14_all_38_19</name>
    <dbReference type="NCBI Taxonomy" id="1974721"/>
    <lineage>
        <taxon>Bacteria</taxon>
        <taxon>Candidatus Nealsoniibacteriota</taxon>
    </lineage>
</organism>